<feature type="compositionally biased region" description="Polar residues" evidence="1">
    <location>
        <begin position="482"/>
        <end position="495"/>
    </location>
</feature>
<feature type="compositionally biased region" description="Polar residues" evidence="1">
    <location>
        <begin position="575"/>
        <end position="585"/>
    </location>
</feature>
<dbReference type="Proteomes" id="UP000639403">
    <property type="component" value="Unassembled WGS sequence"/>
</dbReference>
<evidence type="ECO:0000256" key="1">
    <source>
        <dbReference type="SAM" id="MobiDB-lite"/>
    </source>
</evidence>
<comment type="caution">
    <text evidence="2">The sequence shown here is derived from an EMBL/GenBank/DDBJ whole genome shotgun (WGS) entry which is preliminary data.</text>
</comment>
<protein>
    <submittedName>
        <fullName evidence="2">Uncharacterized protein</fullName>
    </submittedName>
</protein>
<gene>
    <name evidence="2" type="ORF">IEO21_06905</name>
</gene>
<reference evidence="2" key="1">
    <citation type="submission" date="2020-11" db="EMBL/GenBank/DDBJ databases">
        <authorList>
            <person name="Koelle M."/>
            <person name="Horta M.A.C."/>
            <person name="Nowrousian M."/>
            <person name="Ohm R.A."/>
            <person name="Benz P."/>
            <person name="Pilgard A."/>
        </authorList>
    </citation>
    <scope>NUCLEOTIDE SEQUENCE</scope>
    <source>
        <strain evidence="2">FPRL280</strain>
    </source>
</reference>
<feature type="compositionally biased region" description="Low complexity" evidence="1">
    <location>
        <begin position="444"/>
        <end position="456"/>
    </location>
</feature>
<feature type="region of interest" description="Disordered" evidence="1">
    <location>
        <begin position="282"/>
        <end position="329"/>
    </location>
</feature>
<evidence type="ECO:0000313" key="2">
    <source>
        <dbReference type="EMBL" id="KAF9810475.1"/>
    </source>
</evidence>
<reference evidence="2" key="2">
    <citation type="journal article" name="Front. Microbiol.">
        <title>Degradative Capacity of Two Strains of Rhodonia placenta: From Phenotype to Genotype.</title>
        <authorList>
            <person name="Kolle M."/>
            <person name="Horta M.A.C."/>
            <person name="Nowrousian M."/>
            <person name="Ohm R.A."/>
            <person name="Benz J.P."/>
            <person name="Pilgard A."/>
        </authorList>
    </citation>
    <scope>NUCLEOTIDE SEQUENCE</scope>
    <source>
        <strain evidence="2">FPRL280</strain>
    </source>
</reference>
<accession>A0A8H7NZ25</accession>
<sequence length="585" mass="64159">MGKNTFIGRRLTNTHLVTLHKHTEYSYTAVNRYVVHWLRRDTVTLLLAIQLRIIALTVDTLTSIYTMSHDVRSNSSQSFYSGQPLFPQAMAVPTGIPLLIQTPPQSFVAGDLFPWFPTDVPNMPLRSVANAQHFTPAITAPHVFEYHQRNSRPRLHVSGQHQPGYVRARQPENPAVRHQQSLLAETAQSVYHPQFYGGVYVENVPVSYSVNPGQHYGQLPPPATDPSLLAIPTPVTAPSRAPSKTFGPAKAGQVGTSSAMIQCGTKRGREAEGAPQVIVATATESAPPKKKRLRTSRRKSHGHVTSQARVDMESRENQPPSPKPPKRGTVHPVYLYLEEESEEQRPYPCIMKGCTYLIPLGRAAPWKHMEACHPDVAQTWKCPWPSCKDEAPKVSGDAFGRHVQTAHAPVRIWQCPKCWKKSKPRTRKEYWVRHCDSCNASGLSDSATSTSKQSSSNVIDKLEENGSTKASLKKSKKGTKTQVSDVASQPATLNENGDGGSNGTCDSLEATIMLALRLLGVLGPETESIGPEKNGIESIIEESQSLRPADDPFWLKDGASPMPPSSGGCLPPAPNQHTATSRSRP</sequence>
<evidence type="ECO:0000313" key="3">
    <source>
        <dbReference type="Proteomes" id="UP000639403"/>
    </source>
</evidence>
<dbReference type="AlphaFoldDB" id="A0A8H7NZ25"/>
<dbReference type="EMBL" id="JADOXO010000172">
    <property type="protein sequence ID" value="KAF9810475.1"/>
    <property type="molecule type" value="Genomic_DNA"/>
</dbReference>
<feature type="region of interest" description="Disordered" evidence="1">
    <location>
        <begin position="441"/>
        <end position="504"/>
    </location>
</feature>
<organism evidence="2 3">
    <name type="scientific">Rhodonia placenta</name>
    <dbReference type="NCBI Taxonomy" id="104341"/>
    <lineage>
        <taxon>Eukaryota</taxon>
        <taxon>Fungi</taxon>
        <taxon>Dikarya</taxon>
        <taxon>Basidiomycota</taxon>
        <taxon>Agaricomycotina</taxon>
        <taxon>Agaricomycetes</taxon>
        <taxon>Polyporales</taxon>
        <taxon>Adustoporiaceae</taxon>
        <taxon>Rhodonia</taxon>
    </lineage>
</organism>
<feature type="compositionally biased region" description="Basic residues" evidence="1">
    <location>
        <begin position="288"/>
        <end position="302"/>
    </location>
</feature>
<feature type="region of interest" description="Disordered" evidence="1">
    <location>
        <begin position="526"/>
        <end position="585"/>
    </location>
</feature>
<proteinExistence type="predicted"/>
<name>A0A8H7NZ25_9APHY</name>